<dbReference type="SUPFAM" id="SSF47757">
    <property type="entry name" value="Chemotaxis receptor methyltransferase CheR, N-terminal domain"/>
    <property type="match status" value="1"/>
</dbReference>
<keyword evidence="9" id="KW-1185">Reference proteome</keyword>
<feature type="binding site" evidence="6">
    <location>
        <begin position="210"/>
        <end position="211"/>
    </location>
    <ligand>
        <name>S-adenosyl-L-methionine</name>
        <dbReference type="ChEBI" id="CHEBI:59789"/>
    </ligand>
</feature>
<sequence>MIAPDEASEPQLSLLTLNALHQVSYREAGLILLPEKVRMVQSRLRFRLRETGLDTFEAYLALVGSDAGAKERRMMISALTTNVSHFFREPHHFDILTDEVLPRAQSRLKSGGRFRIWSAGCSNGQEAFSILMHLLDKDPGLQDKDFRILATDIDPKVIAFARSATYPDRMIDNIPEDLRKRFMQPSRLNEQPAHQMTDKLRNLVRFKELNLMSPWPMRQAFDAVFCRNVVIYFDAPTQNALWPRFHDALLPDGMLFLGHSERVTNPEQLGFSVTGPTTYTKIRARKINTSNLQAAQGIAHGTS</sequence>
<gene>
    <name evidence="8" type="ORF">SUH3_01110</name>
</gene>
<feature type="domain" description="CheR-type methyltransferase" evidence="7">
    <location>
        <begin position="25"/>
        <end position="284"/>
    </location>
</feature>
<name>A0A073J4T5_9RHOB</name>
<feature type="binding site" evidence="6">
    <location>
        <position position="126"/>
    </location>
    <ligand>
        <name>S-adenosyl-L-methionine</name>
        <dbReference type="ChEBI" id="CHEBI:59789"/>
    </ligand>
</feature>
<evidence type="ECO:0000313" key="8">
    <source>
        <dbReference type="EMBL" id="KEJ97613.1"/>
    </source>
</evidence>
<dbReference type="Gene3D" id="1.10.155.10">
    <property type="entry name" value="Chemotaxis receptor methyltransferase CheR, N-terminal domain"/>
    <property type="match status" value="1"/>
</dbReference>
<comment type="caution">
    <text evidence="8">The sequence shown here is derived from an EMBL/GenBank/DDBJ whole genome shotgun (WGS) entry which is preliminary data.</text>
</comment>
<dbReference type="OrthoDB" id="9816309at2"/>
<comment type="catalytic activity">
    <reaction evidence="1 5">
        <text>L-glutamyl-[protein] + S-adenosyl-L-methionine = [protein]-L-glutamate 5-O-methyl ester + S-adenosyl-L-homocysteine</text>
        <dbReference type="Rhea" id="RHEA:24452"/>
        <dbReference type="Rhea" id="RHEA-COMP:10208"/>
        <dbReference type="Rhea" id="RHEA-COMP:10311"/>
        <dbReference type="ChEBI" id="CHEBI:29973"/>
        <dbReference type="ChEBI" id="CHEBI:57856"/>
        <dbReference type="ChEBI" id="CHEBI:59789"/>
        <dbReference type="ChEBI" id="CHEBI:82795"/>
        <dbReference type="EC" id="2.1.1.80"/>
    </reaction>
</comment>
<dbReference type="EMBL" id="JAMD01000001">
    <property type="protein sequence ID" value="KEJ97613.1"/>
    <property type="molecule type" value="Genomic_DNA"/>
</dbReference>
<dbReference type="PANTHER" id="PTHR24422">
    <property type="entry name" value="CHEMOTAXIS PROTEIN METHYLTRANSFERASE"/>
    <property type="match status" value="1"/>
</dbReference>
<evidence type="ECO:0000256" key="6">
    <source>
        <dbReference type="PIRSR" id="PIRSR000410-1"/>
    </source>
</evidence>
<dbReference type="PRINTS" id="PR00996">
    <property type="entry name" value="CHERMTFRASE"/>
</dbReference>
<protein>
    <recommendedName>
        <fullName evidence="5">Chemotaxis protein methyltransferase</fullName>
        <ecNumber evidence="5">2.1.1.80</ecNumber>
    </recommendedName>
</protein>
<dbReference type="PROSITE" id="PS50123">
    <property type="entry name" value="CHER"/>
    <property type="match status" value="1"/>
</dbReference>
<dbReference type="GeneID" id="68870147"/>
<dbReference type="PANTHER" id="PTHR24422:SF19">
    <property type="entry name" value="CHEMOTAXIS PROTEIN METHYLTRANSFERASE"/>
    <property type="match status" value="1"/>
</dbReference>
<dbReference type="SUPFAM" id="SSF53335">
    <property type="entry name" value="S-adenosyl-L-methionine-dependent methyltransferases"/>
    <property type="match status" value="1"/>
</dbReference>
<dbReference type="InterPro" id="IPR022641">
    <property type="entry name" value="CheR_N"/>
</dbReference>
<feature type="binding site" evidence="6">
    <location>
        <position position="88"/>
    </location>
    <ligand>
        <name>S-adenosyl-L-methionine</name>
        <dbReference type="ChEBI" id="CHEBI:59789"/>
    </ligand>
</feature>
<dbReference type="Gene3D" id="3.40.50.150">
    <property type="entry name" value="Vaccinia Virus protein VP39"/>
    <property type="match status" value="1"/>
</dbReference>
<evidence type="ECO:0000256" key="1">
    <source>
        <dbReference type="ARBA" id="ARBA00001541"/>
    </source>
</evidence>
<dbReference type="InterPro" id="IPR000780">
    <property type="entry name" value="CheR_MeTrfase"/>
</dbReference>
<dbReference type="EC" id="2.1.1.80" evidence="5"/>
<dbReference type="InterPro" id="IPR026024">
    <property type="entry name" value="Chemotaxis_MeTrfase_CheR"/>
</dbReference>
<evidence type="ECO:0000256" key="2">
    <source>
        <dbReference type="ARBA" id="ARBA00022603"/>
    </source>
</evidence>
<dbReference type="PIRSF" id="PIRSF000410">
    <property type="entry name" value="CheR"/>
    <property type="match status" value="1"/>
</dbReference>
<dbReference type="InterPro" id="IPR050903">
    <property type="entry name" value="Bact_Chemotaxis_MeTrfase"/>
</dbReference>
<evidence type="ECO:0000256" key="5">
    <source>
        <dbReference type="PIRNR" id="PIRNR000410"/>
    </source>
</evidence>
<evidence type="ECO:0000256" key="4">
    <source>
        <dbReference type="ARBA" id="ARBA00022691"/>
    </source>
</evidence>
<dbReference type="InterPro" id="IPR029063">
    <property type="entry name" value="SAM-dependent_MTases_sf"/>
</dbReference>
<dbReference type="Pfam" id="PF03705">
    <property type="entry name" value="CheR_N"/>
    <property type="match status" value="1"/>
</dbReference>
<evidence type="ECO:0000313" key="9">
    <source>
        <dbReference type="Proteomes" id="UP000027746"/>
    </source>
</evidence>
<dbReference type="GO" id="GO:0032259">
    <property type="term" value="P:methylation"/>
    <property type="evidence" value="ECO:0007669"/>
    <property type="project" value="UniProtKB-KW"/>
</dbReference>
<feature type="binding site" evidence="6">
    <location>
        <position position="152"/>
    </location>
    <ligand>
        <name>S-adenosyl-L-methionine</name>
        <dbReference type="ChEBI" id="CHEBI:59789"/>
    </ligand>
</feature>
<keyword evidence="3 5" id="KW-0808">Transferase</keyword>
<dbReference type="Proteomes" id="UP000027746">
    <property type="component" value="Unassembled WGS sequence"/>
</dbReference>
<evidence type="ECO:0000256" key="3">
    <source>
        <dbReference type="ARBA" id="ARBA00022679"/>
    </source>
</evidence>
<comment type="function">
    <text evidence="5">Methylation of the membrane-bound methyl-accepting chemotaxis proteins (MCP) to form gamma-glutamyl methyl ester residues in MCP.</text>
</comment>
<dbReference type="InterPro" id="IPR022642">
    <property type="entry name" value="CheR_C"/>
</dbReference>
<dbReference type="RefSeq" id="WP_073194119.1">
    <property type="nucleotide sequence ID" value="NZ_CP054599.1"/>
</dbReference>
<feature type="binding site" evidence="6">
    <location>
        <begin position="227"/>
        <end position="228"/>
    </location>
    <ligand>
        <name>S-adenosyl-L-methionine</name>
        <dbReference type="ChEBI" id="CHEBI:59789"/>
    </ligand>
</feature>
<accession>A0A073J4T5</accession>
<feature type="binding site" evidence="6">
    <location>
        <position position="82"/>
    </location>
    <ligand>
        <name>S-adenosyl-L-methionine</name>
        <dbReference type="ChEBI" id="CHEBI:59789"/>
    </ligand>
</feature>
<dbReference type="SMART" id="SM00138">
    <property type="entry name" value="MeTrc"/>
    <property type="match status" value="1"/>
</dbReference>
<reference evidence="8 9" key="1">
    <citation type="submission" date="2014-01" db="EMBL/GenBank/DDBJ databases">
        <title>Sulfitobacter sp. H3 (MCCC 1A00686) Genome Sequencing.</title>
        <authorList>
            <person name="Lai Q."/>
            <person name="Hong Z."/>
        </authorList>
    </citation>
    <scope>NUCLEOTIDE SEQUENCE [LARGE SCALE GENOMIC DNA]</scope>
    <source>
        <strain evidence="8 9">H3</strain>
    </source>
</reference>
<organism evidence="8 9">
    <name type="scientific">Pseudosulfitobacter pseudonitzschiae</name>
    <dbReference type="NCBI Taxonomy" id="1402135"/>
    <lineage>
        <taxon>Bacteria</taxon>
        <taxon>Pseudomonadati</taxon>
        <taxon>Pseudomonadota</taxon>
        <taxon>Alphaproteobacteria</taxon>
        <taxon>Rhodobacterales</taxon>
        <taxon>Roseobacteraceae</taxon>
        <taxon>Pseudosulfitobacter</taxon>
    </lineage>
</organism>
<proteinExistence type="predicted"/>
<dbReference type="Pfam" id="PF01739">
    <property type="entry name" value="CheR"/>
    <property type="match status" value="1"/>
</dbReference>
<evidence type="ECO:0000259" key="7">
    <source>
        <dbReference type="PROSITE" id="PS50123"/>
    </source>
</evidence>
<keyword evidence="2 5" id="KW-0489">Methyltransferase</keyword>
<feature type="binding site" evidence="6">
    <location>
        <position position="84"/>
    </location>
    <ligand>
        <name>S-adenosyl-L-methionine</name>
        <dbReference type="ChEBI" id="CHEBI:59789"/>
    </ligand>
</feature>
<dbReference type="GO" id="GO:0008983">
    <property type="term" value="F:protein-glutamate O-methyltransferase activity"/>
    <property type="evidence" value="ECO:0007669"/>
    <property type="project" value="UniProtKB-EC"/>
</dbReference>
<dbReference type="AlphaFoldDB" id="A0A073J4T5"/>
<dbReference type="InterPro" id="IPR036804">
    <property type="entry name" value="CheR_N_sf"/>
</dbReference>
<keyword evidence="4 5" id="KW-0949">S-adenosyl-L-methionine</keyword>